<dbReference type="Gene3D" id="3.30.70.2650">
    <property type="match status" value="1"/>
</dbReference>
<feature type="transmembrane region" description="Helical" evidence="7">
    <location>
        <begin position="20"/>
        <end position="45"/>
    </location>
</feature>
<keyword evidence="7" id="KW-0812">Transmembrane</keyword>
<organism evidence="9 10">
    <name type="scientific">Candidatus Adlerbacteria bacterium RIFCSPLOWO2_01_FULL_51_16</name>
    <dbReference type="NCBI Taxonomy" id="1797243"/>
    <lineage>
        <taxon>Bacteria</taxon>
        <taxon>Candidatus Adleribacteriota</taxon>
    </lineage>
</organism>
<comment type="caution">
    <text evidence="9">The sequence shown here is derived from an EMBL/GenBank/DDBJ whole genome shotgun (WGS) entry which is preliminary data.</text>
</comment>
<evidence type="ECO:0000256" key="5">
    <source>
        <dbReference type="ARBA" id="ARBA00022842"/>
    </source>
</evidence>
<dbReference type="GO" id="GO:0004521">
    <property type="term" value="F:RNA endonuclease activity"/>
    <property type="evidence" value="ECO:0007669"/>
    <property type="project" value="InterPro"/>
</dbReference>
<dbReference type="NCBIfam" id="TIGR01573">
    <property type="entry name" value="cas2"/>
    <property type="match status" value="1"/>
</dbReference>
<dbReference type="InterPro" id="IPR048846">
    <property type="entry name" value="PaaX-like_central"/>
</dbReference>
<keyword evidence="7" id="KW-1133">Transmembrane helix</keyword>
<evidence type="ECO:0000313" key="10">
    <source>
        <dbReference type="Proteomes" id="UP000176185"/>
    </source>
</evidence>
<dbReference type="EMBL" id="MEWX01000025">
    <property type="protein sequence ID" value="OGC80336.1"/>
    <property type="molecule type" value="Genomic_DNA"/>
</dbReference>
<dbReference type="PANTHER" id="PTHR30319:SF1">
    <property type="entry name" value="TRANSCRIPTIONAL REPRESSOR PAAX"/>
    <property type="match status" value="1"/>
</dbReference>
<evidence type="ECO:0000313" key="9">
    <source>
        <dbReference type="EMBL" id="OGC80336.1"/>
    </source>
</evidence>
<evidence type="ECO:0000256" key="3">
    <source>
        <dbReference type="ARBA" id="ARBA00022759"/>
    </source>
</evidence>
<name>A0A1F4XFE8_9BACT</name>
<evidence type="ECO:0000259" key="8">
    <source>
        <dbReference type="Pfam" id="PF20803"/>
    </source>
</evidence>
<keyword evidence="3 9" id="KW-0255">Endonuclease</keyword>
<keyword evidence="5" id="KW-0460">Magnesium</keyword>
<feature type="domain" description="Transcriptional repressor PaaX-like central Cas2-like" evidence="8">
    <location>
        <begin position="103"/>
        <end position="175"/>
    </location>
</feature>
<dbReference type="Pfam" id="PF20803">
    <property type="entry name" value="PaaX_M"/>
    <property type="match status" value="1"/>
</dbReference>
<dbReference type="GO" id="GO:0043571">
    <property type="term" value="P:maintenance of CRISPR repeat elements"/>
    <property type="evidence" value="ECO:0007669"/>
    <property type="project" value="InterPro"/>
</dbReference>
<keyword evidence="6" id="KW-0051">Antiviral defense</keyword>
<dbReference type="AlphaFoldDB" id="A0A1F4XFE8"/>
<evidence type="ECO:0000256" key="6">
    <source>
        <dbReference type="ARBA" id="ARBA00023118"/>
    </source>
</evidence>
<reference evidence="9 10" key="1">
    <citation type="journal article" date="2016" name="Nat. Commun.">
        <title>Thousands of microbial genomes shed light on interconnected biogeochemical processes in an aquifer system.</title>
        <authorList>
            <person name="Anantharaman K."/>
            <person name="Brown C.T."/>
            <person name="Hug L.A."/>
            <person name="Sharon I."/>
            <person name="Castelle C.J."/>
            <person name="Probst A.J."/>
            <person name="Thomas B.C."/>
            <person name="Singh A."/>
            <person name="Wilkins M.J."/>
            <person name="Karaoz U."/>
            <person name="Brodie E.L."/>
            <person name="Williams K.H."/>
            <person name="Hubbard S.S."/>
            <person name="Banfield J.F."/>
        </authorList>
    </citation>
    <scope>NUCLEOTIDE SEQUENCE [LARGE SCALE GENOMIC DNA]</scope>
</reference>
<gene>
    <name evidence="9" type="ORF">A2943_01045</name>
</gene>
<dbReference type="GO" id="GO:0006351">
    <property type="term" value="P:DNA-templated transcription"/>
    <property type="evidence" value="ECO:0007669"/>
    <property type="project" value="TreeGrafter"/>
</dbReference>
<dbReference type="InterPro" id="IPR021127">
    <property type="entry name" value="CRISPR_associated_Cas2"/>
</dbReference>
<proteinExistence type="predicted"/>
<dbReference type="SUPFAM" id="SSF143430">
    <property type="entry name" value="TTP0101/SSO1404-like"/>
    <property type="match status" value="1"/>
</dbReference>
<dbReference type="PANTHER" id="PTHR30319">
    <property type="entry name" value="PHENYLACETIC ACID REGULATOR-RELATED TRANSCRIPTIONAL REPRESSOR"/>
    <property type="match status" value="1"/>
</dbReference>
<evidence type="ECO:0000256" key="1">
    <source>
        <dbReference type="ARBA" id="ARBA00022722"/>
    </source>
</evidence>
<accession>A0A1F4XFE8</accession>
<dbReference type="STRING" id="1797243.A2943_01045"/>
<keyword evidence="2" id="KW-0479">Metal-binding</keyword>
<dbReference type="Proteomes" id="UP000176185">
    <property type="component" value="Unassembled WGS sequence"/>
</dbReference>
<keyword evidence="7" id="KW-0472">Membrane</keyword>
<sequence>MGKLEENYRRRKKRADLQKIVLSTVAAAGMMSVGLLAPNVLGAFAKLGLIPTRRQTDSIRAARNRLVHQRLLGWEGNNLRLTEKGERALRSLEVRGYKLPKPKRWDNRWRVLIFDIPEKRKSLREKVRRTLASIGFVRLQDSVWIYPYDCEDLVTLLKADFKIGKDVLYMIVDTLEYDTPFRSKFGL</sequence>
<keyword evidence="1" id="KW-0540">Nuclease</keyword>
<evidence type="ECO:0000256" key="7">
    <source>
        <dbReference type="SAM" id="Phobius"/>
    </source>
</evidence>
<evidence type="ECO:0000256" key="2">
    <source>
        <dbReference type="ARBA" id="ARBA00022723"/>
    </source>
</evidence>
<protein>
    <submittedName>
        <fullName evidence="9">CRISPR-associated endonuclease Cas2</fullName>
    </submittedName>
</protein>
<evidence type="ECO:0000256" key="4">
    <source>
        <dbReference type="ARBA" id="ARBA00022801"/>
    </source>
</evidence>
<keyword evidence="4" id="KW-0378">Hydrolase</keyword>